<dbReference type="Proteomes" id="UP000182486">
    <property type="component" value="Unassembled WGS sequence"/>
</dbReference>
<dbReference type="GO" id="GO:0003677">
    <property type="term" value="F:DNA binding"/>
    <property type="evidence" value="ECO:0007669"/>
    <property type="project" value="InterPro"/>
</dbReference>
<evidence type="ECO:0000313" key="2">
    <source>
        <dbReference type="Proteomes" id="UP000182486"/>
    </source>
</evidence>
<accession>A0A1K0GYF2</accession>
<name>A0A1K0GYF2_9ACTN</name>
<dbReference type="AlphaFoldDB" id="A0A1K0GYF2"/>
<sequence length="136" mass="14659">MSSTPAGDTSGFWLAGTVLRLLEERYGRGRVPSVRVLSRHIRDANEGDTISHGHMHNILSGGAVNITDRTRAVLARFLGVPPTALMPSAEPVPGPAGPPSPETLAMRFSSLRPEELEAIEKAIHMVRDARDSIDRG</sequence>
<dbReference type="InterPro" id="IPR010982">
    <property type="entry name" value="Lambda_DNA-bd_dom_sf"/>
</dbReference>
<dbReference type="EMBL" id="MEIA01000098">
    <property type="protein sequence ID" value="OJF14459.1"/>
    <property type="molecule type" value="Genomic_DNA"/>
</dbReference>
<evidence type="ECO:0000313" key="1">
    <source>
        <dbReference type="EMBL" id="OJF14459.1"/>
    </source>
</evidence>
<proteinExistence type="predicted"/>
<comment type="caution">
    <text evidence="1">The sequence shown here is derived from an EMBL/GenBank/DDBJ whole genome shotgun (WGS) entry which is preliminary data.</text>
</comment>
<keyword evidence="2" id="KW-1185">Reference proteome</keyword>
<dbReference type="Gene3D" id="1.10.260.40">
    <property type="entry name" value="lambda repressor-like DNA-binding domains"/>
    <property type="match status" value="1"/>
</dbReference>
<reference evidence="1 2" key="1">
    <citation type="submission" date="2016-09" db="EMBL/GenBank/DDBJ databases">
        <title>Couchioplanes caeruleus draft genome sequence.</title>
        <authorList>
            <person name="Sheehan J."/>
            <person name="Caffrey P."/>
        </authorList>
    </citation>
    <scope>NUCLEOTIDE SEQUENCE [LARGE SCALE GENOMIC DNA]</scope>
    <source>
        <strain evidence="1 2">DSM 43634</strain>
    </source>
</reference>
<gene>
    <name evidence="1" type="ORF">BG844_09675</name>
</gene>
<protein>
    <submittedName>
        <fullName evidence="1">Uncharacterized protein</fullName>
    </submittedName>
</protein>
<dbReference type="RefSeq" id="WP_071804745.1">
    <property type="nucleotide sequence ID" value="NZ_MEIA01000098.1"/>
</dbReference>
<organism evidence="1 2">
    <name type="scientific">Couchioplanes caeruleus subsp. caeruleus</name>
    <dbReference type="NCBI Taxonomy" id="56427"/>
    <lineage>
        <taxon>Bacteria</taxon>
        <taxon>Bacillati</taxon>
        <taxon>Actinomycetota</taxon>
        <taxon>Actinomycetes</taxon>
        <taxon>Micromonosporales</taxon>
        <taxon>Micromonosporaceae</taxon>
        <taxon>Couchioplanes</taxon>
    </lineage>
</organism>